<evidence type="ECO:0008006" key="5">
    <source>
        <dbReference type="Google" id="ProtNLM"/>
    </source>
</evidence>
<feature type="compositionally biased region" description="Basic and acidic residues" evidence="2">
    <location>
        <begin position="1"/>
        <end position="11"/>
    </location>
</feature>
<dbReference type="AlphaFoldDB" id="A0A226NHV6"/>
<dbReference type="GO" id="GO:0060271">
    <property type="term" value="P:cilium assembly"/>
    <property type="evidence" value="ECO:0007669"/>
    <property type="project" value="TreeGrafter"/>
</dbReference>
<reference evidence="3 4" key="1">
    <citation type="submission" date="2016-07" db="EMBL/GenBank/DDBJ databases">
        <title>Disparate Historic Effective Population Sizes Predicted by Modern Levels of Genome Diversity for the Scaled Quail (Callipepla squamata) and the Northern Bobwhite (Colinus virginianus): Inferences from First and Second Generation Draft Genome Assemblies for Sympatric New World Quail.</title>
        <authorList>
            <person name="Oldeschulte D.L."/>
            <person name="Halley Y.A."/>
            <person name="Bhattarai E.K."/>
            <person name="Brashear W.A."/>
            <person name="Hill J."/>
            <person name="Metz R.P."/>
            <person name="Johnson C.D."/>
            <person name="Rollins D."/>
            <person name="Peterson M.J."/>
            <person name="Bickhart D.M."/>
            <person name="Decker J.E."/>
            <person name="Seabury C.M."/>
        </authorList>
    </citation>
    <scope>NUCLEOTIDE SEQUENCE [LARGE SCALE GENOMIC DNA]</scope>
    <source>
        <strain evidence="3 4">Texas</strain>
        <tissue evidence="3">Leg muscle</tissue>
    </source>
</reference>
<evidence type="ECO:0000256" key="2">
    <source>
        <dbReference type="SAM" id="MobiDB-lite"/>
    </source>
</evidence>
<dbReference type="PANTHER" id="PTHR18950:SF0">
    <property type="entry name" value="PROGESTERONE IMMUNOMODULATORY BINDING FACTOR 1"/>
    <property type="match status" value="1"/>
</dbReference>
<name>A0A226NHV6_CALSU</name>
<proteinExistence type="predicted"/>
<sequence length="128" mass="14885">MSRKSSKEGRKVNISSSLESEDISLETTVPTDELSSSEERDGAARVTRQLIERKELLHSLQLLRIELSQKNLMIDNLKVEYLTKIEELEEKLNDAIHQKQLLSLRLDSQLALQQEDARYDNKHKKLHF</sequence>
<evidence type="ECO:0000313" key="4">
    <source>
        <dbReference type="Proteomes" id="UP000198323"/>
    </source>
</evidence>
<dbReference type="PANTHER" id="PTHR18950">
    <property type="entry name" value="PROGESTERONE-INDUCED BLOCKING FACTOR 1"/>
    <property type="match status" value="1"/>
</dbReference>
<dbReference type="GO" id="GO:0005815">
    <property type="term" value="C:microtubule organizing center"/>
    <property type="evidence" value="ECO:0007669"/>
    <property type="project" value="TreeGrafter"/>
</dbReference>
<keyword evidence="1" id="KW-0175">Coiled coil</keyword>
<dbReference type="InterPro" id="IPR026205">
    <property type="entry name" value="PIBF1"/>
</dbReference>
<feature type="region of interest" description="Disordered" evidence="2">
    <location>
        <begin position="1"/>
        <end position="43"/>
    </location>
</feature>
<dbReference type="OrthoDB" id="299638at2759"/>
<evidence type="ECO:0000313" key="3">
    <source>
        <dbReference type="EMBL" id="OXB66938.1"/>
    </source>
</evidence>
<dbReference type="EMBL" id="MCFN01000048">
    <property type="protein sequence ID" value="OXB66938.1"/>
    <property type="molecule type" value="Genomic_DNA"/>
</dbReference>
<keyword evidence="4" id="KW-1185">Reference proteome</keyword>
<feature type="coiled-coil region" evidence="1">
    <location>
        <begin position="60"/>
        <end position="105"/>
    </location>
</feature>
<dbReference type="STRING" id="9009.A0A226NHV6"/>
<gene>
    <name evidence="3" type="ORF">ASZ78_014099</name>
</gene>
<organism evidence="3 4">
    <name type="scientific">Callipepla squamata</name>
    <name type="common">Scaled quail</name>
    <dbReference type="NCBI Taxonomy" id="9009"/>
    <lineage>
        <taxon>Eukaryota</taxon>
        <taxon>Metazoa</taxon>
        <taxon>Chordata</taxon>
        <taxon>Craniata</taxon>
        <taxon>Vertebrata</taxon>
        <taxon>Euteleostomi</taxon>
        <taxon>Archelosauria</taxon>
        <taxon>Archosauria</taxon>
        <taxon>Dinosauria</taxon>
        <taxon>Saurischia</taxon>
        <taxon>Theropoda</taxon>
        <taxon>Coelurosauria</taxon>
        <taxon>Aves</taxon>
        <taxon>Neognathae</taxon>
        <taxon>Galloanserae</taxon>
        <taxon>Galliformes</taxon>
        <taxon>Odontophoridae</taxon>
        <taxon>Callipepla</taxon>
    </lineage>
</organism>
<accession>A0A226NHV6</accession>
<comment type="caution">
    <text evidence="3">The sequence shown here is derived from an EMBL/GenBank/DDBJ whole genome shotgun (WGS) entry which is preliminary data.</text>
</comment>
<protein>
    <recommendedName>
        <fullName evidence="5">Progesterone immunomodulatory binding factor 1</fullName>
    </recommendedName>
</protein>
<evidence type="ECO:0000256" key="1">
    <source>
        <dbReference type="SAM" id="Coils"/>
    </source>
</evidence>
<dbReference type="Proteomes" id="UP000198323">
    <property type="component" value="Unassembled WGS sequence"/>
</dbReference>